<dbReference type="PANTHER" id="PTHR46733">
    <property type="entry name" value="26.5 KDA HEAT SHOCK PROTEIN, MITOCHONDRIAL"/>
    <property type="match status" value="1"/>
</dbReference>
<dbReference type="GO" id="GO:0009408">
    <property type="term" value="P:response to heat"/>
    <property type="evidence" value="ECO:0007669"/>
    <property type="project" value="InterPro"/>
</dbReference>
<keyword evidence="1" id="KW-0346">Stress response</keyword>
<dbReference type="InterPro" id="IPR008978">
    <property type="entry name" value="HSP20-like_chaperone"/>
</dbReference>
<proteinExistence type="predicted"/>
<dbReference type="PANTHER" id="PTHR46733:SF4">
    <property type="entry name" value="HEAT SHOCK PROTEIN 21, CHLOROPLASTIC"/>
    <property type="match status" value="1"/>
</dbReference>
<evidence type="ECO:0000256" key="1">
    <source>
        <dbReference type="ARBA" id="ARBA00023016"/>
    </source>
</evidence>
<evidence type="ECO:0000259" key="2">
    <source>
        <dbReference type="PROSITE" id="PS01031"/>
    </source>
</evidence>
<dbReference type="EMBL" id="MK250088">
    <property type="protein sequence ID" value="QDY52124.1"/>
    <property type="molecule type" value="Genomic_DNA"/>
</dbReference>
<dbReference type="PROSITE" id="PS01031">
    <property type="entry name" value="SHSP"/>
    <property type="match status" value="1"/>
</dbReference>
<sequence length="156" mass="17797">MSFNHNININNLEQLSGETISKFNNLGTHVIESLFDIATPIINNVGVVNIPEAKVSSPNTNVKNEENDIKILIFLPGVKKEDINLFLRKNYLEINAKTSMNSDEWSHIKDITYKKKINIPNNISNDDLNTNFENGILKIIINKNTKYTKEEKININ</sequence>
<accession>A0A5B8IQ89</accession>
<dbReference type="SUPFAM" id="SSF49764">
    <property type="entry name" value="HSP20-like chaperones"/>
    <property type="match status" value="1"/>
</dbReference>
<protein>
    <recommendedName>
        <fullName evidence="2">SHSP domain-containing protein</fullName>
    </recommendedName>
</protein>
<dbReference type="CDD" id="cd06464">
    <property type="entry name" value="ACD_sHsps-like"/>
    <property type="match status" value="1"/>
</dbReference>
<feature type="domain" description="SHSP" evidence="2">
    <location>
        <begin position="50"/>
        <end position="156"/>
    </location>
</feature>
<dbReference type="InterPro" id="IPR044587">
    <property type="entry name" value="HSP21-like"/>
</dbReference>
<dbReference type="Gene3D" id="2.60.40.790">
    <property type="match status" value="1"/>
</dbReference>
<name>A0A5B8IQ89_9VIRU</name>
<organism evidence="3">
    <name type="scientific">Mimiviridae sp. ChoanoV1</name>
    <dbReference type="NCBI Taxonomy" id="2596887"/>
    <lineage>
        <taxon>Viruses</taxon>
        <taxon>Varidnaviria</taxon>
        <taxon>Bamfordvirae</taxon>
        <taxon>Nucleocytoviricota</taxon>
        <taxon>Megaviricetes</taxon>
        <taxon>Imitervirales</taxon>
        <taxon>Schizomimiviridae</taxon>
    </lineage>
</organism>
<evidence type="ECO:0000313" key="3">
    <source>
        <dbReference type="EMBL" id="QDY52124.1"/>
    </source>
</evidence>
<reference evidence="3" key="1">
    <citation type="submission" date="2018-11" db="EMBL/GenBank/DDBJ databases">
        <title>A distinct lineage of giant viruses engineers rhodopsin photosystems in predatory marine eukaryotes.</title>
        <authorList>
            <person name="Needham D.M."/>
            <person name="Yoshizawa S."/>
            <person name="Hosaka T."/>
            <person name="Poirier C."/>
            <person name="Choi C.-J."/>
            <person name="Hehenberger E."/>
            <person name="Irwin N.A.T."/>
            <person name="Wilken S."/>
            <person name="Yung C.-M."/>
            <person name="Bachy C."/>
            <person name="Kurihara R."/>
            <person name="Nakajima Y."/>
            <person name="Kojima K."/>
            <person name="Kimura-Someya T."/>
            <person name="Leonard G."/>
            <person name="Malmstrom R.R."/>
            <person name="Mende D."/>
            <person name="Olson D.K."/>
            <person name="Sudo Y."/>
            <person name="Sudek S."/>
            <person name="Richards T.A."/>
            <person name="DeLong E.F."/>
            <person name="Keeling P.J."/>
            <person name="Santoro A.E."/>
            <person name="Shirouzu M."/>
            <person name="Iwasaki W."/>
            <person name="Worden A.Z."/>
        </authorList>
    </citation>
    <scope>NUCLEOTIDE SEQUENCE</scope>
</reference>
<dbReference type="InterPro" id="IPR002068">
    <property type="entry name" value="A-crystallin/Hsp20_dom"/>
</dbReference>
<gene>
    <name evidence="3" type="ORF">4_4</name>
</gene>
<dbReference type="Pfam" id="PF00011">
    <property type="entry name" value="HSP20"/>
    <property type="match status" value="1"/>
</dbReference>